<dbReference type="Proteomes" id="UP000885806">
    <property type="component" value="Unassembled WGS sequence"/>
</dbReference>
<dbReference type="InterPro" id="IPR013766">
    <property type="entry name" value="Thioredoxin_domain"/>
</dbReference>
<dbReference type="PANTHER" id="PTHR45663:SF11">
    <property type="entry name" value="GEO12009P1"/>
    <property type="match status" value="1"/>
</dbReference>
<dbReference type="EMBL" id="DROP01000328">
    <property type="protein sequence ID" value="HHI89274.1"/>
    <property type="molecule type" value="Genomic_DNA"/>
</dbReference>
<dbReference type="NCBIfam" id="TIGR01068">
    <property type="entry name" value="thioredoxin"/>
    <property type="match status" value="1"/>
</dbReference>
<evidence type="ECO:0000256" key="8">
    <source>
        <dbReference type="PIRSR" id="PIRSR000077-1"/>
    </source>
</evidence>
<dbReference type="PROSITE" id="PS51352">
    <property type="entry name" value="THIOREDOXIN_2"/>
    <property type="match status" value="1"/>
</dbReference>
<evidence type="ECO:0000256" key="1">
    <source>
        <dbReference type="ARBA" id="ARBA00008987"/>
    </source>
</evidence>
<evidence type="ECO:0000256" key="7">
    <source>
        <dbReference type="PIRNR" id="PIRNR000077"/>
    </source>
</evidence>
<dbReference type="SUPFAM" id="SSF52833">
    <property type="entry name" value="Thioredoxin-like"/>
    <property type="match status" value="1"/>
</dbReference>
<protein>
    <recommendedName>
        <fullName evidence="6 7">Thioredoxin</fullName>
    </recommendedName>
</protein>
<dbReference type="Gene3D" id="3.40.30.10">
    <property type="entry name" value="Glutaredoxin"/>
    <property type="match status" value="1"/>
</dbReference>
<dbReference type="Pfam" id="PF00085">
    <property type="entry name" value="Thioredoxin"/>
    <property type="match status" value="1"/>
</dbReference>
<sequence length="121" mass="13291">MANEKKSEFVKDTTDADFVRDVVEPSSEVPVLVDFWAPWCGPCKTLAPTLERLVEEAGGKVRLVKVNTEEHQGIAGQLRIMAIPTVFAFKDGKPVDAFKGALPESRVKAFIDTQIGRFDAA</sequence>
<feature type="disulfide bond" description="Redox-active" evidence="9">
    <location>
        <begin position="40"/>
        <end position="43"/>
    </location>
</feature>
<evidence type="ECO:0000256" key="3">
    <source>
        <dbReference type="ARBA" id="ARBA00022982"/>
    </source>
</evidence>
<dbReference type="AlphaFoldDB" id="A0A7V5NXV3"/>
<name>A0A7V5NXV3_9PROT</name>
<evidence type="ECO:0000256" key="6">
    <source>
        <dbReference type="NCBIfam" id="TIGR01068"/>
    </source>
</evidence>
<dbReference type="PROSITE" id="PS00194">
    <property type="entry name" value="THIOREDOXIN_1"/>
    <property type="match status" value="1"/>
</dbReference>
<dbReference type="PIRSF" id="PIRSF000077">
    <property type="entry name" value="Thioredoxin"/>
    <property type="match status" value="1"/>
</dbReference>
<accession>A0A7V5NXV3</accession>
<dbReference type="PRINTS" id="PR00421">
    <property type="entry name" value="THIOREDOXIN"/>
</dbReference>
<organism evidence="11">
    <name type="scientific">Hellea balneolensis</name>
    <dbReference type="NCBI Taxonomy" id="287478"/>
    <lineage>
        <taxon>Bacteria</taxon>
        <taxon>Pseudomonadati</taxon>
        <taxon>Pseudomonadota</taxon>
        <taxon>Alphaproteobacteria</taxon>
        <taxon>Maricaulales</taxon>
        <taxon>Robiginitomaculaceae</taxon>
        <taxon>Hellea</taxon>
    </lineage>
</organism>
<keyword evidence="4 9" id="KW-1015">Disulfide bond</keyword>
<evidence type="ECO:0000256" key="2">
    <source>
        <dbReference type="ARBA" id="ARBA00022448"/>
    </source>
</evidence>
<dbReference type="InterPro" id="IPR005746">
    <property type="entry name" value="Thioredoxin"/>
</dbReference>
<keyword evidence="3" id="KW-0249">Electron transport</keyword>
<evidence type="ECO:0000259" key="10">
    <source>
        <dbReference type="PROSITE" id="PS51352"/>
    </source>
</evidence>
<keyword evidence="2" id="KW-0813">Transport</keyword>
<keyword evidence="5 9" id="KW-0676">Redox-active center</keyword>
<dbReference type="CDD" id="cd02956">
    <property type="entry name" value="ybbN"/>
    <property type="match status" value="1"/>
</dbReference>
<feature type="active site" description="Nucleophile" evidence="8">
    <location>
        <position position="43"/>
    </location>
</feature>
<dbReference type="GO" id="GO:0015035">
    <property type="term" value="F:protein-disulfide reductase activity"/>
    <property type="evidence" value="ECO:0007669"/>
    <property type="project" value="UniProtKB-UniRule"/>
</dbReference>
<dbReference type="InterPro" id="IPR036249">
    <property type="entry name" value="Thioredoxin-like_sf"/>
</dbReference>
<evidence type="ECO:0000256" key="5">
    <source>
        <dbReference type="ARBA" id="ARBA00023284"/>
    </source>
</evidence>
<feature type="domain" description="Thioredoxin" evidence="10">
    <location>
        <begin position="1"/>
        <end position="116"/>
    </location>
</feature>
<evidence type="ECO:0000256" key="9">
    <source>
        <dbReference type="PIRSR" id="PIRSR000077-4"/>
    </source>
</evidence>
<dbReference type="InterPro" id="IPR017937">
    <property type="entry name" value="Thioredoxin_CS"/>
</dbReference>
<comment type="caution">
    <text evidence="11">The sequence shown here is derived from an EMBL/GenBank/DDBJ whole genome shotgun (WGS) entry which is preliminary data.</text>
</comment>
<dbReference type="GO" id="GO:0005829">
    <property type="term" value="C:cytosol"/>
    <property type="evidence" value="ECO:0007669"/>
    <property type="project" value="TreeGrafter"/>
</dbReference>
<evidence type="ECO:0000256" key="4">
    <source>
        <dbReference type="ARBA" id="ARBA00023157"/>
    </source>
</evidence>
<comment type="similarity">
    <text evidence="1 7">Belongs to the thioredoxin family.</text>
</comment>
<reference evidence="11" key="1">
    <citation type="journal article" date="2020" name="mSystems">
        <title>Genome- and Community-Level Interaction Insights into Carbon Utilization and Element Cycling Functions of Hydrothermarchaeota in Hydrothermal Sediment.</title>
        <authorList>
            <person name="Zhou Z."/>
            <person name="Liu Y."/>
            <person name="Xu W."/>
            <person name="Pan J."/>
            <person name="Luo Z.H."/>
            <person name="Li M."/>
        </authorList>
    </citation>
    <scope>NUCLEOTIDE SEQUENCE [LARGE SCALE GENOMIC DNA]</scope>
    <source>
        <strain evidence="11">HyVt-538</strain>
    </source>
</reference>
<dbReference type="FunFam" id="3.40.30.10:FF:000001">
    <property type="entry name" value="Thioredoxin"/>
    <property type="match status" value="1"/>
</dbReference>
<dbReference type="PANTHER" id="PTHR45663">
    <property type="entry name" value="GEO12009P1"/>
    <property type="match status" value="1"/>
</dbReference>
<feature type="active site" description="Nucleophile" evidence="8">
    <location>
        <position position="40"/>
    </location>
</feature>
<feature type="site" description="Contributes to redox potential value" evidence="8">
    <location>
        <position position="41"/>
    </location>
</feature>
<feature type="site" description="Contributes to redox potential value" evidence="8">
    <location>
        <position position="34"/>
    </location>
</feature>
<feature type="site" description="Contributes to redox potential value" evidence="8">
    <location>
        <position position="42"/>
    </location>
</feature>
<dbReference type="GO" id="GO:0045454">
    <property type="term" value="P:cell redox homeostasis"/>
    <property type="evidence" value="ECO:0007669"/>
    <property type="project" value="TreeGrafter"/>
</dbReference>
<evidence type="ECO:0000313" key="11">
    <source>
        <dbReference type="EMBL" id="HHI89274.1"/>
    </source>
</evidence>
<proteinExistence type="inferred from homology"/>
<gene>
    <name evidence="11" type="primary">trxA</name>
    <name evidence="11" type="ORF">ENK01_04900</name>
</gene>